<dbReference type="GO" id="GO:0019752">
    <property type="term" value="P:carboxylic acid metabolic process"/>
    <property type="evidence" value="ECO:0007669"/>
    <property type="project" value="UniProtKB-ARBA"/>
</dbReference>
<feature type="domain" description="Fumarylacetoacetase-like C-terminal" evidence="2">
    <location>
        <begin position="64"/>
        <end position="272"/>
    </location>
</feature>
<dbReference type="Proteomes" id="UP000588586">
    <property type="component" value="Unassembled WGS sequence"/>
</dbReference>
<proteinExistence type="predicted"/>
<gene>
    <name evidence="3" type="ORF">HJG52_12770</name>
</gene>
<evidence type="ECO:0000256" key="1">
    <source>
        <dbReference type="ARBA" id="ARBA00022723"/>
    </source>
</evidence>
<sequence length="274" mass="29190">MKLTGFITDGERHIGSIDGDTIRDLGTAREFYADVVAGLKKTGGQEYAAGDVELAPAVPETSRIFCVGINYASHAAESKSLAGLDQPPAPMIFGRWEQSLVVDSTPVPLPPKEEGLDWEVELAVVIGTEGWEVTRDSAYDHVLGYAAFNDLSARTKQLETAQFTLGKNADKTGPISPVVTADEVGDISRGLRVTTEVNGEVMQDGNTKDLINDVPRIIEYITDTVTLLPGDVIATGTPGGVGAGRKPPVFLKDGDEVVVTVESVGSVRNPIVRR</sequence>
<dbReference type="SUPFAM" id="SSF56529">
    <property type="entry name" value="FAH"/>
    <property type="match status" value="1"/>
</dbReference>
<keyword evidence="3" id="KW-0378">Hydrolase</keyword>
<dbReference type="AlphaFoldDB" id="A0A849HAY0"/>
<dbReference type="InterPro" id="IPR036663">
    <property type="entry name" value="Fumarylacetoacetase_C_sf"/>
</dbReference>
<comment type="caution">
    <text evidence="3">The sequence shown here is derived from an EMBL/GenBank/DDBJ whole genome shotgun (WGS) entry which is preliminary data.</text>
</comment>
<protein>
    <submittedName>
        <fullName evidence="3">Fumarylacetoacetate hydrolase family protein</fullName>
    </submittedName>
</protein>
<reference evidence="3 4" key="1">
    <citation type="submission" date="2020-04" db="EMBL/GenBank/DDBJ databases">
        <title>Knoellia sp. isolate from air conditioner.</title>
        <authorList>
            <person name="Chea S."/>
            <person name="Kim D.-U."/>
        </authorList>
    </citation>
    <scope>NUCLEOTIDE SEQUENCE [LARGE SCALE GENOMIC DNA]</scope>
    <source>
        <strain evidence="3 4">DB2414S</strain>
    </source>
</reference>
<accession>A0A849HAY0</accession>
<evidence type="ECO:0000313" key="4">
    <source>
        <dbReference type="Proteomes" id="UP000588586"/>
    </source>
</evidence>
<evidence type="ECO:0000313" key="3">
    <source>
        <dbReference type="EMBL" id="NNM46876.1"/>
    </source>
</evidence>
<keyword evidence="1" id="KW-0479">Metal-binding</keyword>
<dbReference type="GO" id="GO:0016853">
    <property type="term" value="F:isomerase activity"/>
    <property type="evidence" value="ECO:0007669"/>
    <property type="project" value="UniProtKB-ARBA"/>
</dbReference>
<dbReference type="Pfam" id="PF01557">
    <property type="entry name" value="FAA_hydrolase"/>
    <property type="match status" value="1"/>
</dbReference>
<evidence type="ECO:0000259" key="2">
    <source>
        <dbReference type="Pfam" id="PF01557"/>
    </source>
</evidence>
<dbReference type="InterPro" id="IPR011234">
    <property type="entry name" value="Fumarylacetoacetase-like_C"/>
</dbReference>
<dbReference type="EMBL" id="JABEPQ010000002">
    <property type="protein sequence ID" value="NNM46876.1"/>
    <property type="molecule type" value="Genomic_DNA"/>
</dbReference>
<dbReference type="GO" id="GO:0016787">
    <property type="term" value="F:hydrolase activity"/>
    <property type="evidence" value="ECO:0007669"/>
    <property type="project" value="UniProtKB-KW"/>
</dbReference>
<dbReference type="PANTHER" id="PTHR11820">
    <property type="entry name" value="ACYLPYRUVASE"/>
    <property type="match status" value="1"/>
</dbReference>
<dbReference type="FunFam" id="3.90.850.10:FF:000002">
    <property type="entry name" value="2-hydroxyhepta-2,4-diene-1,7-dioate isomerase"/>
    <property type="match status" value="1"/>
</dbReference>
<keyword evidence="4" id="KW-1185">Reference proteome</keyword>
<dbReference type="GO" id="GO:0046872">
    <property type="term" value="F:metal ion binding"/>
    <property type="evidence" value="ECO:0007669"/>
    <property type="project" value="UniProtKB-KW"/>
</dbReference>
<name>A0A849HAY0_9MICO</name>
<dbReference type="RefSeq" id="WP_171243921.1">
    <property type="nucleotide sequence ID" value="NZ_JABEPQ010000002.1"/>
</dbReference>
<organism evidence="3 4">
    <name type="scientific">Knoellia koreensis</name>
    <dbReference type="NCBI Taxonomy" id="2730921"/>
    <lineage>
        <taxon>Bacteria</taxon>
        <taxon>Bacillati</taxon>
        <taxon>Actinomycetota</taxon>
        <taxon>Actinomycetes</taxon>
        <taxon>Micrococcales</taxon>
        <taxon>Intrasporangiaceae</taxon>
        <taxon>Knoellia</taxon>
    </lineage>
</organism>
<dbReference type="Gene3D" id="3.90.850.10">
    <property type="entry name" value="Fumarylacetoacetase-like, C-terminal domain"/>
    <property type="match status" value="1"/>
</dbReference>